<dbReference type="EMBL" id="BMKB01000004">
    <property type="protein sequence ID" value="GGA53573.1"/>
    <property type="molecule type" value="Genomic_DNA"/>
</dbReference>
<sequence length="109" mass="11838">MDALGSGDFHEATRDFGTTAKASNAECPLSLLPCYNRTGHERPHVAVAAVLEAPQADRHGMELILAAFCFEPHTAAESGAFLRGRHLPFERRVLLSARHSLVFGRIAIS</sequence>
<reference evidence="1 2" key="1">
    <citation type="journal article" date="2014" name="Int. J. Syst. Evol. Microbiol.">
        <title>Complete genome sequence of Corynebacterium casei LMG S-19264T (=DSM 44701T), isolated from a smear-ripened cheese.</title>
        <authorList>
            <consortium name="US DOE Joint Genome Institute (JGI-PGF)"/>
            <person name="Walter F."/>
            <person name="Albersmeier A."/>
            <person name="Kalinowski J."/>
            <person name="Ruckert C."/>
        </authorList>
    </citation>
    <scope>NUCLEOTIDE SEQUENCE [LARGE SCALE GENOMIC DNA]</scope>
    <source>
        <strain evidence="1 2">CGMCC 1.15896</strain>
    </source>
</reference>
<comment type="caution">
    <text evidence="1">The sequence shown here is derived from an EMBL/GenBank/DDBJ whole genome shotgun (WGS) entry which is preliminary data.</text>
</comment>
<evidence type="ECO:0000313" key="1">
    <source>
        <dbReference type="EMBL" id="GGA53573.1"/>
    </source>
</evidence>
<dbReference type="Proteomes" id="UP000596977">
    <property type="component" value="Unassembled WGS sequence"/>
</dbReference>
<dbReference type="AlphaFoldDB" id="A0A916RH10"/>
<protein>
    <submittedName>
        <fullName evidence="1">Uncharacterized protein</fullName>
    </submittedName>
</protein>
<organism evidence="1 2">
    <name type="scientific">Pelagibacterium lentulum</name>
    <dbReference type="NCBI Taxonomy" id="2029865"/>
    <lineage>
        <taxon>Bacteria</taxon>
        <taxon>Pseudomonadati</taxon>
        <taxon>Pseudomonadota</taxon>
        <taxon>Alphaproteobacteria</taxon>
        <taxon>Hyphomicrobiales</taxon>
        <taxon>Devosiaceae</taxon>
        <taxon>Pelagibacterium</taxon>
    </lineage>
</organism>
<proteinExistence type="predicted"/>
<accession>A0A916RH10</accession>
<name>A0A916RH10_9HYPH</name>
<evidence type="ECO:0000313" key="2">
    <source>
        <dbReference type="Proteomes" id="UP000596977"/>
    </source>
</evidence>
<gene>
    <name evidence="1" type="ORF">GCM10011499_24550</name>
</gene>
<keyword evidence="2" id="KW-1185">Reference proteome</keyword>